<dbReference type="AlphaFoldDB" id="A0A8C4FXP8"/>
<dbReference type="Ensembl" id="ENSDCDT00010059036.1">
    <property type="protein sequence ID" value="ENSDCDP00010048686.1"/>
    <property type="gene ID" value="ENSDCDG00010029306.1"/>
</dbReference>
<dbReference type="Proteomes" id="UP000694580">
    <property type="component" value="Chromosome 18"/>
</dbReference>
<evidence type="ECO:0000313" key="1">
    <source>
        <dbReference type="Ensembl" id="ENSDCDP00010048677.1"/>
    </source>
</evidence>
<sequence>RRGKSRWLFIVLLSSPPSRRSNYMNLPSQDQRPPICLFVDAFIYYLPDETRTTQARRQEDRRFI</sequence>
<organism evidence="1 2">
    <name type="scientific">Denticeps clupeoides</name>
    <name type="common">denticle herring</name>
    <dbReference type="NCBI Taxonomy" id="299321"/>
    <lineage>
        <taxon>Eukaryota</taxon>
        <taxon>Metazoa</taxon>
        <taxon>Chordata</taxon>
        <taxon>Craniata</taxon>
        <taxon>Vertebrata</taxon>
        <taxon>Euteleostomi</taxon>
        <taxon>Actinopterygii</taxon>
        <taxon>Neopterygii</taxon>
        <taxon>Teleostei</taxon>
        <taxon>Clupei</taxon>
        <taxon>Clupeiformes</taxon>
        <taxon>Denticipitoidei</taxon>
        <taxon>Denticipitidae</taxon>
        <taxon>Denticeps</taxon>
    </lineage>
</organism>
<reference evidence="1" key="2">
    <citation type="submission" date="2025-05" db="UniProtKB">
        <authorList>
            <consortium name="Ensembl"/>
        </authorList>
    </citation>
    <scope>IDENTIFICATION</scope>
</reference>
<accession>A0A8C4FXP8</accession>
<dbReference type="GeneTree" id="ENSGT01120000278144"/>
<protein>
    <submittedName>
        <fullName evidence="1">Uncharacterized protein</fullName>
    </submittedName>
</protein>
<dbReference type="Ensembl" id="ENSDCDT00010059021.1">
    <property type="protein sequence ID" value="ENSDCDP00010048677.1"/>
    <property type="gene ID" value="ENSDCDG00010029294.1"/>
</dbReference>
<keyword evidence="2" id="KW-1185">Reference proteome</keyword>
<proteinExistence type="predicted"/>
<name>A0A8C4FXP8_9TELE</name>
<evidence type="ECO:0000313" key="2">
    <source>
        <dbReference type="Proteomes" id="UP000694580"/>
    </source>
</evidence>
<reference evidence="1 2" key="1">
    <citation type="submission" date="2020-06" db="EMBL/GenBank/DDBJ databases">
        <authorList>
            <consortium name="Wellcome Sanger Institute Data Sharing"/>
        </authorList>
    </citation>
    <scope>NUCLEOTIDE SEQUENCE [LARGE SCALE GENOMIC DNA]</scope>
</reference>